<dbReference type="Gene3D" id="3.40.50.300">
    <property type="entry name" value="P-loop containing nucleotide triphosphate hydrolases"/>
    <property type="match status" value="2"/>
</dbReference>
<dbReference type="SUPFAM" id="SSF52540">
    <property type="entry name" value="P-loop containing nucleoside triphosphate hydrolases"/>
    <property type="match status" value="2"/>
</dbReference>
<dbReference type="GO" id="GO:0006281">
    <property type="term" value="P:DNA repair"/>
    <property type="evidence" value="ECO:0007669"/>
    <property type="project" value="UniProtKB-KW"/>
</dbReference>
<accession>A0A6J6EN72</accession>
<sequence>MADADAKSPITLAELATIPVSRLKAVGAAKRADNFAKFGITNLLELLTHYPRRWIDRTREAPIADAAEGVDVLVIGEIRSVNGPPPGPRRGPSRVTATVADASGRLSLVFFNQPYRAKQLKAGSLVAVFGRIGRFNGVKQMANPTVDVLGDPDERPRPIVAVYPQSEKVDLPSWTVLRAVDETLARCKARGISDPLPDRVRERCSLMDRDDALIGIHSPDTFAHKEAARRRLAFDELLRVQLVLVMRKRAFERGSVGIRHVIDGELVRRFHAHLPYELTGAQRRVIAEIESDLASSTPMHRLLQGDVGAGKTLVAVSAMLVAVQGGHQGALMAPTEVLAEQHAVGIRRLLEGLRVPADDTLDGERDVRVELLTSSVTAEKRRDILAGLADGKVDIAIGTHALIQETVNFHSLGVVVVDEQHRFGVEQRAALRAKGEDGGAVPDVLVMTATPIPRTAAMTVYGDLDVSVLDEKPPGRTPIVTRAADGPEAEEEVWSDVRAQVASGRQAYVVCPLIEESEKLEVASAEETVERLSSTELSGLRIGLLHGRMSSAEKEAVMDRFRRGDTDVLVATTVIEVGVDVPNATVMVILDADRFGIAQLHQLRGRVGRGRHASNCWLVTTPTETTDEMIPDSNPRIDALVESDDGFYLAEVDLELRGEGTLMNKDQKGRTDLKLASLRRDRELVQLARETAYEIVDADPDLADNEELRQELSLFLRPQDEEFLFKS</sequence>
<evidence type="ECO:0000256" key="15">
    <source>
        <dbReference type="ARBA" id="ARBA00049803"/>
    </source>
</evidence>
<dbReference type="SUPFAM" id="SSF50249">
    <property type="entry name" value="Nucleic acid-binding proteins"/>
    <property type="match status" value="1"/>
</dbReference>
<keyword evidence="10" id="KW-0234">DNA repair</keyword>
<keyword evidence="4" id="KW-0227">DNA damage</keyword>
<dbReference type="GO" id="GO:0003677">
    <property type="term" value="F:DNA binding"/>
    <property type="evidence" value="ECO:0007669"/>
    <property type="project" value="UniProtKB-KW"/>
</dbReference>
<dbReference type="InterPro" id="IPR001650">
    <property type="entry name" value="Helicase_C-like"/>
</dbReference>
<keyword evidence="5" id="KW-0378">Hydrolase</keyword>
<dbReference type="GO" id="GO:0043138">
    <property type="term" value="F:3'-5' DNA helicase activity"/>
    <property type="evidence" value="ECO:0007669"/>
    <property type="project" value="UniProtKB-EC"/>
</dbReference>
<dbReference type="InterPro" id="IPR004609">
    <property type="entry name" value="ATP-dep_DNA_helicase_RecG"/>
</dbReference>
<comment type="catalytic activity">
    <reaction evidence="12">
        <text>Couples ATP hydrolysis with the unwinding of duplex DNA by translocating in the 3'-5' direction.</text>
        <dbReference type="EC" id="5.6.2.4"/>
    </reaction>
</comment>
<dbReference type="NCBIfam" id="NF008165">
    <property type="entry name" value="PRK10917.1-3"/>
    <property type="match status" value="1"/>
</dbReference>
<dbReference type="GO" id="GO:0005524">
    <property type="term" value="F:ATP binding"/>
    <property type="evidence" value="ECO:0007669"/>
    <property type="project" value="UniProtKB-KW"/>
</dbReference>
<evidence type="ECO:0000256" key="7">
    <source>
        <dbReference type="ARBA" id="ARBA00022840"/>
    </source>
</evidence>
<evidence type="ECO:0000256" key="2">
    <source>
        <dbReference type="ARBA" id="ARBA00017846"/>
    </source>
</evidence>
<dbReference type="SMART" id="SM00490">
    <property type="entry name" value="HELICc"/>
    <property type="match status" value="1"/>
</dbReference>
<reference evidence="19" key="1">
    <citation type="submission" date="2020-05" db="EMBL/GenBank/DDBJ databases">
        <authorList>
            <person name="Chiriac C."/>
            <person name="Salcher M."/>
            <person name="Ghai R."/>
            <person name="Kavagutti S V."/>
        </authorList>
    </citation>
    <scope>NUCLEOTIDE SEQUENCE</scope>
</reference>
<evidence type="ECO:0000256" key="5">
    <source>
        <dbReference type="ARBA" id="ARBA00022801"/>
    </source>
</evidence>
<name>A0A6J6EN72_9ZZZZ</name>
<dbReference type="CDD" id="cd04488">
    <property type="entry name" value="RecG_wedge_OBF"/>
    <property type="match status" value="1"/>
</dbReference>
<keyword evidence="3" id="KW-0547">Nucleotide-binding</keyword>
<evidence type="ECO:0000256" key="12">
    <source>
        <dbReference type="ARBA" id="ARBA00034617"/>
    </source>
</evidence>
<dbReference type="Pfam" id="PF00270">
    <property type="entry name" value="DEAD"/>
    <property type="match status" value="1"/>
</dbReference>
<dbReference type="PANTHER" id="PTHR47964">
    <property type="entry name" value="ATP-DEPENDENT DNA HELICASE HOMOLOG RECG, CHLOROPLASTIC"/>
    <property type="match status" value="1"/>
</dbReference>
<evidence type="ECO:0000256" key="3">
    <source>
        <dbReference type="ARBA" id="ARBA00022741"/>
    </source>
</evidence>
<dbReference type="InterPro" id="IPR045562">
    <property type="entry name" value="RecG_dom3_C"/>
</dbReference>
<evidence type="ECO:0000256" key="4">
    <source>
        <dbReference type="ARBA" id="ARBA00022763"/>
    </source>
</evidence>
<evidence type="ECO:0000259" key="17">
    <source>
        <dbReference type="PROSITE" id="PS51192"/>
    </source>
</evidence>
<gene>
    <name evidence="19" type="ORF">UFOPK1722_00730</name>
</gene>
<dbReference type="Gene3D" id="2.40.50.140">
    <property type="entry name" value="Nucleic acid-binding proteins"/>
    <property type="match status" value="1"/>
</dbReference>
<comment type="similarity">
    <text evidence="1">Belongs to the helicase family. RecG subfamily.</text>
</comment>
<dbReference type="Pfam" id="PF19833">
    <property type="entry name" value="RecG_dom3_C"/>
    <property type="match status" value="1"/>
</dbReference>
<evidence type="ECO:0000256" key="6">
    <source>
        <dbReference type="ARBA" id="ARBA00022806"/>
    </source>
</evidence>
<dbReference type="PANTHER" id="PTHR47964:SF1">
    <property type="entry name" value="ATP-DEPENDENT DNA HELICASE HOMOLOG RECG, CHLOROPLASTIC"/>
    <property type="match status" value="1"/>
</dbReference>
<dbReference type="GO" id="GO:0016787">
    <property type="term" value="F:hydrolase activity"/>
    <property type="evidence" value="ECO:0007669"/>
    <property type="project" value="UniProtKB-KW"/>
</dbReference>
<dbReference type="NCBIfam" id="NF008168">
    <property type="entry name" value="PRK10917.2-2"/>
    <property type="match status" value="1"/>
</dbReference>
<dbReference type="InterPro" id="IPR027417">
    <property type="entry name" value="P-loop_NTPase"/>
</dbReference>
<dbReference type="PROSITE" id="PS51194">
    <property type="entry name" value="HELICASE_CTER"/>
    <property type="match status" value="1"/>
</dbReference>
<dbReference type="EMBL" id="CAEZTS010000049">
    <property type="protein sequence ID" value="CAB4576829.1"/>
    <property type="molecule type" value="Genomic_DNA"/>
</dbReference>
<evidence type="ECO:0000256" key="10">
    <source>
        <dbReference type="ARBA" id="ARBA00023204"/>
    </source>
</evidence>
<dbReference type="CDD" id="cd17992">
    <property type="entry name" value="DEXHc_RecG"/>
    <property type="match status" value="1"/>
</dbReference>
<feature type="domain" description="Helicase C-terminal" evidence="18">
    <location>
        <begin position="503"/>
        <end position="655"/>
    </location>
</feature>
<protein>
    <recommendedName>
        <fullName evidence="2">ATP-dependent DNA helicase RecG</fullName>
        <ecNumber evidence="13">5.6.2.4</ecNumber>
    </recommendedName>
    <alternativeName>
        <fullName evidence="15">DNA branch migration protein RecG</fullName>
    </alternativeName>
    <alternativeName>
        <fullName evidence="16">Probable DNA 3'-5' helicase RecG</fullName>
    </alternativeName>
</protein>
<dbReference type="NCBIfam" id="TIGR00643">
    <property type="entry name" value="recG"/>
    <property type="match status" value="1"/>
</dbReference>
<dbReference type="EC" id="5.6.2.4" evidence="13"/>
<keyword evidence="11" id="KW-0413">Isomerase</keyword>
<evidence type="ECO:0000256" key="13">
    <source>
        <dbReference type="ARBA" id="ARBA00034808"/>
    </source>
</evidence>
<dbReference type="InterPro" id="IPR012340">
    <property type="entry name" value="NA-bd_OB-fold"/>
</dbReference>
<dbReference type="Pfam" id="PF17191">
    <property type="entry name" value="RecG_wedge"/>
    <property type="match status" value="1"/>
</dbReference>
<feature type="domain" description="Helicase ATP-binding" evidence="17">
    <location>
        <begin position="292"/>
        <end position="469"/>
    </location>
</feature>
<evidence type="ECO:0000256" key="16">
    <source>
        <dbReference type="ARBA" id="ARBA00049819"/>
    </source>
</evidence>
<evidence type="ECO:0000256" key="11">
    <source>
        <dbReference type="ARBA" id="ARBA00023235"/>
    </source>
</evidence>
<dbReference type="Pfam" id="PF00271">
    <property type="entry name" value="Helicase_C"/>
    <property type="match status" value="1"/>
</dbReference>
<keyword evidence="6" id="KW-0347">Helicase</keyword>
<evidence type="ECO:0000256" key="8">
    <source>
        <dbReference type="ARBA" id="ARBA00023125"/>
    </source>
</evidence>
<dbReference type="InterPro" id="IPR047112">
    <property type="entry name" value="RecG/Mfd"/>
</dbReference>
<dbReference type="AlphaFoldDB" id="A0A6J6EN72"/>
<dbReference type="InterPro" id="IPR014001">
    <property type="entry name" value="Helicase_ATP-bd"/>
</dbReference>
<comment type="catalytic activity">
    <reaction evidence="14">
        <text>ATP + H2O = ADP + phosphate + H(+)</text>
        <dbReference type="Rhea" id="RHEA:13065"/>
        <dbReference type="ChEBI" id="CHEBI:15377"/>
        <dbReference type="ChEBI" id="CHEBI:15378"/>
        <dbReference type="ChEBI" id="CHEBI:30616"/>
        <dbReference type="ChEBI" id="CHEBI:43474"/>
        <dbReference type="ChEBI" id="CHEBI:456216"/>
        <dbReference type="EC" id="5.6.2.4"/>
    </reaction>
</comment>
<evidence type="ECO:0000256" key="1">
    <source>
        <dbReference type="ARBA" id="ARBA00007504"/>
    </source>
</evidence>
<evidence type="ECO:0000259" key="18">
    <source>
        <dbReference type="PROSITE" id="PS51194"/>
    </source>
</evidence>
<organism evidence="19">
    <name type="scientific">freshwater metagenome</name>
    <dbReference type="NCBI Taxonomy" id="449393"/>
    <lineage>
        <taxon>unclassified sequences</taxon>
        <taxon>metagenomes</taxon>
        <taxon>ecological metagenomes</taxon>
    </lineage>
</organism>
<keyword evidence="7" id="KW-0067">ATP-binding</keyword>
<dbReference type="GO" id="GO:0006310">
    <property type="term" value="P:DNA recombination"/>
    <property type="evidence" value="ECO:0007669"/>
    <property type="project" value="UniProtKB-KW"/>
</dbReference>
<evidence type="ECO:0000256" key="9">
    <source>
        <dbReference type="ARBA" id="ARBA00023172"/>
    </source>
</evidence>
<dbReference type="SMART" id="SM00487">
    <property type="entry name" value="DEXDc"/>
    <property type="match status" value="1"/>
</dbReference>
<keyword evidence="8" id="KW-0238">DNA-binding</keyword>
<dbReference type="InterPro" id="IPR033454">
    <property type="entry name" value="RecG_wedge"/>
</dbReference>
<evidence type="ECO:0000256" key="14">
    <source>
        <dbReference type="ARBA" id="ARBA00048988"/>
    </source>
</evidence>
<dbReference type="PROSITE" id="PS51192">
    <property type="entry name" value="HELICASE_ATP_BIND_1"/>
    <property type="match status" value="1"/>
</dbReference>
<dbReference type="InterPro" id="IPR011545">
    <property type="entry name" value="DEAD/DEAH_box_helicase_dom"/>
</dbReference>
<proteinExistence type="inferred from homology"/>
<evidence type="ECO:0000313" key="19">
    <source>
        <dbReference type="EMBL" id="CAB4576829.1"/>
    </source>
</evidence>
<keyword evidence="9" id="KW-0233">DNA recombination</keyword>